<feature type="compositionally biased region" description="Low complexity" evidence="1">
    <location>
        <begin position="32"/>
        <end position="52"/>
    </location>
</feature>
<evidence type="ECO:0000313" key="3">
    <source>
        <dbReference type="Proteomes" id="UP001197247"/>
    </source>
</evidence>
<evidence type="ECO:0008006" key="4">
    <source>
        <dbReference type="Google" id="ProtNLM"/>
    </source>
</evidence>
<comment type="caution">
    <text evidence="2">The sequence shown here is derived from an EMBL/GenBank/DDBJ whole genome shotgun (WGS) entry which is preliminary data.</text>
</comment>
<reference evidence="2 3" key="1">
    <citation type="submission" date="2021-05" db="EMBL/GenBank/DDBJ databases">
        <title>Kineosporia and Streptomyces sp. nov. two new marine actinobacteria isolated from Coral.</title>
        <authorList>
            <person name="Buangrab K."/>
            <person name="Sutthacheep M."/>
            <person name="Yeemin T."/>
            <person name="Harunari E."/>
            <person name="Igarashi Y."/>
            <person name="Kanchanasin P."/>
            <person name="Tanasupawat S."/>
            <person name="Phongsopitanun W."/>
        </authorList>
    </citation>
    <scope>NUCLEOTIDE SEQUENCE [LARGE SCALE GENOMIC DNA]</scope>
    <source>
        <strain evidence="2 3">J2-2</strain>
    </source>
</reference>
<accession>A0ABS5TNF8</accession>
<dbReference type="RefSeq" id="WP_214159181.1">
    <property type="nucleotide sequence ID" value="NZ_JAHBAY010000013.1"/>
</dbReference>
<sequence>MSRRMRNTLLAVVLVLALVAVAGLAWRLNDGSQDATPTTPTTSATGSDDPTAGELDEKYLSADPAEAEAVASEEGTVYGTATNGSGSELKHAGTLRILAVDAGGSSTHVRYSLSSDVEITPSMARYVEVADRSLRVPQLIAESADLRLMTGNWKSEGEVTGDCVCAWVPALIGPEAVELSILYPVLPESVTEVQFTMPGFEPLTAPVTRDQE</sequence>
<evidence type="ECO:0000256" key="1">
    <source>
        <dbReference type="SAM" id="MobiDB-lite"/>
    </source>
</evidence>
<dbReference type="Proteomes" id="UP001197247">
    <property type="component" value="Unassembled WGS sequence"/>
</dbReference>
<protein>
    <recommendedName>
        <fullName evidence="4">DUF4352 domain-containing protein</fullName>
    </recommendedName>
</protein>
<evidence type="ECO:0000313" key="2">
    <source>
        <dbReference type="EMBL" id="MBT0772639.1"/>
    </source>
</evidence>
<dbReference type="EMBL" id="JAHBAY010000013">
    <property type="protein sequence ID" value="MBT0772639.1"/>
    <property type="molecule type" value="Genomic_DNA"/>
</dbReference>
<gene>
    <name evidence="2" type="ORF">KIH74_27090</name>
</gene>
<name>A0ABS5TNF8_9ACTN</name>
<keyword evidence="3" id="KW-1185">Reference proteome</keyword>
<proteinExistence type="predicted"/>
<organism evidence="2 3">
    <name type="scientific">Kineosporia corallincola</name>
    <dbReference type="NCBI Taxonomy" id="2835133"/>
    <lineage>
        <taxon>Bacteria</taxon>
        <taxon>Bacillati</taxon>
        <taxon>Actinomycetota</taxon>
        <taxon>Actinomycetes</taxon>
        <taxon>Kineosporiales</taxon>
        <taxon>Kineosporiaceae</taxon>
        <taxon>Kineosporia</taxon>
    </lineage>
</organism>
<feature type="region of interest" description="Disordered" evidence="1">
    <location>
        <begin position="30"/>
        <end position="84"/>
    </location>
</feature>